<evidence type="ECO:0000313" key="2">
    <source>
        <dbReference type="Proteomes" id="UP000829398"/>
    </source>
</evidence>
<dbReference type="Proteomes" id="UP000829398">
    <property type="component" value="Chromosome 8"/>
</dbReference>
<comment type="caution">
    <text evidence="1">The sequence shown here is derived from an EMBL/GenBank/DDBJ whole genome shotgun (WGS) entry which is preliminary data.</text>
</comment>
<dbReference type="EMBL" id="CM039177">
    <property type="protein sequence ID" value="KAH9696739.1"/>
    <property type="molecule type" value="Genomic_DNA"/>
</dbReference>
<protein>
    <submittedName>
        <fullName evidence="1">MI domain-containing protein</fullName>
    </submittedName>
</protein>
<name>A0ACB8IHV3_CITSI</name>
<gene>
    <name evidence="1" type="ORF">KPL71_023304</name>
</gene>
<keyword evidence="2" id="KW-1185">Reference proteome</keyword>
<accession>A0ACB8IHV3</accession>
<evidence type="ECO:0000313" key="1">
    <source>
        <dbReference type="EMBL" id="KAH9696739.1"/>
    </source>
</evidence>
<reference evidence="2" key="1">
    <citation type="journal article" date="2023" name="Hortic. Res.">
        <title>A chromosome-level phased genome enabling allele-level studies in sweet orange: a case study on citrus Huanglongbing tolerance.</title>
        <authorList>
            <person name="Wu B."/>
            <person name="Yu Q."/>
            <person name="Deng Z."/>
            <person name="Duan Y."/>
            <person name="Luo F."/>
            <person name="Gmitter F. Jr."/>
        </authorList>
    </citation>
    <scope>NUCLEOTIDE SEQUENCE [LARGE SCALE GENOMIC DNA]</scope>
    <source>
        <strain evidence="2">cv. Valencia</strain>
    </source>
</reference>
<organism evidence="1 2">
    <name type="scientific">Citrus sinensis</name>
    <name type="common">Sweet orange</name>
    <name type="synonym">Citrus aurantium var. sinensis</name>
    <dbReference type="NCBI Taxonomy" id="2711"/>
    <lineage>
        <taxon>Eukaryota</taxon>
        <taxon>Viridiplantae</taxon>
        <taxon>Streptophyta</taxon>
        <taxon>Embryophyta</taxon>
        <taxon>Tracheophyta</taxon>
        <taxon>Spermatophyta</taxon>
        <taxon>Magnoliopsida</taxon>
        <taxon>eudicotyledons</taxon>
        <taxon>Gunneridae</taxon>
        <taxon>Pentapetalae</taxon>
        <taxon>rosids</taxon>
        <taxon>malvids</taxon>
        <taxon>Sapindales</taxon>
        <taxon>Rutaceae</taxon>
        <taxon>Aurantioideae</taxon>
        <taxon>Citrus</taxon>
    </lineage>
</organism>
<sequence length="531" mass="59312">MTGERDIFISLDQSFNSQVKLGDGKMQKAVGKGTIAVHTKGDNSRDYINHALHFQSHIANINSTLYLKTNQVFSPAQRRNAKRAQKTKFEEFLEIDRPNAIISAEEDLELERKLAKKFKVKKGKLRREDDGLDLLINGIPSVLDSLEEEEEVPDAKELHLKKKRKKQKGLDQDLEGDLEVGGSESEETNGLDVAMEETPTEAPSRKKRRKRKSVEHGREENVVEEIGPGVANPEETHDVAVPLETPARAPGSGSSVKYVAPHLRPCATKESEEHTQIRRRIRGLLNRLSESNVESITGEVSSIYLSVGRSVSCQIISEEVLASCSSGPRGNEQYAAVFAAFVAGMACMVGIDFSAKLMASLAKSFENEYSKRDNLSLRNLSLLLSYLCIFGVCSRSRNFLAVLDAEHGQWWLSGDMAVKTENVELVASTIDREVLEAQKMLQLAAAQRMNTDAATTIYCDNMSAIALTKNPVFHAKSKHIELRYHYIRDLVSKGEVNMEFISTNEQPADFLTKAIIIEKFEKFKKQLKITN</sequence>
<proteinExistence type="predicted"/>